<name>A0ABT7SF38_9CELL</name>
<gene>
    <name evidence="2" type="ORF">QRT04_07580</name>
</gene>
<dbReference type="HAMAP" id="MF_00775">
    <property type="entry name" value="UPF0311"/>
    <property type="match status" value="1"/>
</dbReference>
<dbReference type="PANTHER" id="PTHR37315">
    <property type="entry name" value="UPF0311 PROTEIN BLR7842"/>
    <property type="match status" value="1"/>
</dbReference>
<dbReference type="Proteomes" id="UP001529338">
    <property type="component" value="Unassembled WGS sequence"/>
</dbReference>
<evidence type="ECO:0000313" key="2">
    <source>
        <dbReference type="EMBL" id="MDM7854787.1"/>
    </source>
</evidence>
<keyword evidence="3" id="KW-1185">Reference proteome</keyword>
<comment type="similarity">
    <text evidence="1">Belongs to the UPF0311 family.</text>
</comment>
<proteinExistence type="inferred from homology"/>
<comment type="caution">
    <text evidence="2">The sequence shown here is derived from an EMBL/GenBank/DDBJ whole genome shotgun (WGS) entry which is preliminary data.</text>
</comment>
<accession>A0ABT7SF38</accession>
<dbReference type="PANTHER" id="PTHR37315:SF1">
    <property type="entry name" value="UPF0311 PROTEIN BLR7842"/>
    <property type="match status" value="1"/>
</dbReference>
<dbReference type="RefSeq" id="WP_289454609.1">
    <property type="nucleotide sequence ID" value="NZ_JAUCGQ010000001.1"/>
</dbReference>
<protein>
    <recommendedName>
        <fullName evidence="1">UPF0311 protein QRT04_07580</fullName>
    </recommendedName>
</protein>
<dbReference type="Pfam" id="PF11578">
    <property type="entry name" value="DUF3237"/>
    <property type="match status" value="1"/>
</dbReference>
<organism evidence="2 3">
    <name type="scientific">Cellulomonas alba</name>
    <dbReference type="NCBI Taxonomy" id="3053467"/>
    <lineage>
        <taxon>Bacteria</taxon>
        <taxon>Bacillati</taxon>
        <taxon>Actinomycetota</taxon>
        <taxon>Actinomycetes</taxon>
        <taxon>Micrococcales</taxon>
        <taxon>Cellulomonadaceae</taxon>
        <taxon>Cellulomonas</taxon>
    </lineage>
</organism>
<sequence length="154" mass="16701">MAALQPPTVRPFCTLQVQLGPLMDLGLGRFGRRRIIPIIGGRVTGQVSGTILDVGADWQSIAHDGVAELDARYAFETADGALIEIVNRGFRHGPTEVMEQLASGAPTPPESYYMRSTARLESGHPDYRWLNGMVFVGTGAREASAVQIDLYSVE</sequence>
<evidence type="ECO:0000256" key="1">
    <source>
        <dbReference type="HAMAP-Rule" id="MF_00775"/>
    </source>
</evidence>
<dbReference type="EMBL" id="JAUCGQ010000001">
    <property type="protein sequence ID" value="MDM7854787.1"/>
    <property type="molecule type" value="Genomic_DNA"/>
</dbReference>
<reference evidence="2 3" key="1">
    <citation type="submission" date="2023-06" db="EMBL/GenBank/DDBJ databases">
        <title>Cellulomonas sp. MW4 Whole genome sequence.</title>
        <authorList>
            <person name="Park S."/>
        </authorList>
    </citation>
    <scope>NUCLEOTIDE SEQUENCE [LARGE SCALE GENOMIC DNA]</scope>
    <source>
        <strain evidence="2 3">MW4</strain>
    </source>
</reference>
<dbReference type="Gene3D" id="2.40.160.20">
    <property type="match status" value="1"/>
</dbReference>
<dbReference type="InterPro" id="IPR020915">
    <property type="entry name" value="UPF0311"/>
</dbReference>
<evidence type="ECO:0000313" key="3">
    <source>
        <dbReference type="Proteomes" id="UP001529338"/>
    </source>
</evidence>